<comment type="caution">
    <text evidence="1">The sequence shown here is derived from an EMBL/GenBank/DDBJ whole genome shotgun (WGS) entry which is preliminary data.</text>
</comment>
<dbReference type="EMBL" id="LLXJ01001601">
    <property type="protein sequence ID" value="PKC01456.1"/>
    <property type="molecule type" value="Genomic_DNA"/>
</dbReference>
<name>A0A2N0P3R0_9GLOM</name>
<dbReference type="Proteomes" id="UP000232722">
    <property type="component" value="Unassembled WGS sequence"/>
</dbReference>
<dbReference type="AlphaFoldDB" id="A0A2N0P3R0"/>
<dbReference type="VEuPathDB" id="FungiDB:RhiirA1_401432"/>
<evidence type="ECO:0000313" key="2">
    <source>
        <dbReference type="EMBL" id="PKC01547.1"/>
    </source>
</evidence>
<reference evidence="1 3" key="1">
    <citation type="submission" date="2016-04" db="EMBL/GenBank/DDBJ databases">
        <title>Genome analyses suggest a sexual origin of heterokaryosis in a supposedly ancient asexual fungus.</title>
        <authorList>
            <person name="Ropars J."/>
            <person name="Sedzielewska K."/>
            <person name="Noel J."/>
            <person name="Charron P."/>
            <person name="Farinelli L."/>
            <person name="Marton T."/>
            <person name="Kruger M."/>
            <person name="Pelin A."/>
            <person name="Brachmann A."/>
            <person name="Corradi N."/>
        </authorList>
    </citation>
    <scope>NUCLEOTIDE SEQUENCE [LARGE SCALE GENOMIC DNA]</scope>
    <source>
        <strain evidence="1 3">A5</strain>
    </source>
</reference>
<gene>
    <name evidence="2" type="ORF">RhiirA5_426529</name>
    <name evidence="1" type="ORF">RhiirA5_426665</name>
</gene>
<proteinExistence type="predicted"/>
<organism evidence="1 3">
    <name type="scientific">Rhizophagus irregularis</name>
    <dbReference type="NCBI Taxonomy" id="588596"/>
    <lineage>
        <taxon>Eukaryota</taxon>
        <taxon>Fungi</taxon>
        <taxon>Fungi incertae sedis</taxon>
        <taxon>Mucoromycota</taxon>
        <taxon>Glomeromycotina</taxon>
        <taxon>Glomeromycetes</taxon>
        <taxon>Glomerales</taxon>
        <taxon>Glomeraceae</taxon>
        <taxon>Rhizophagus</taxon>
    </lineage>
</organism>
<evidence type="ECO:0000313" key="3">
    <source>
        <dbReference type="Proteomes" id="UP000232722"/>
    </source>
</evidence>
<accession>A0A2N0P3R0</accession>
<protein>
    <submittedName>
        <fullName evidence="1">Uncharacterized protein</fullName>
    </submittedName>
</protein>
<evidence type="ECO:0000313" key="1">
    <source>
        <dbReference type="EMBL" id="PKC01456.1"/>
    </source>
</evidence>
<dbReference type="EMBL" id="LLXJ01001578">
    <property type="protein sequence ID" value="PKC01547.1"/>
    <property type="molecule type" value="Genomic_DNA"/>
</dbReference>
<sequence>MEGTDIKAAIKDICETFVAYLESNLIKDQNKKTKNTLSGNSNLFEWTWPGEGSMAEFSPVQIANLQKKQIEIPEPVVLIHTTPKNKWIVAIPNVSGALPLHLFVNIIQLSFCLQSRDELIKELELALANETETMENGKKEFI</sequence>
<reference evidence="1 3" key="2">
    <citation type="submission" date="2017-09" db="EMBL/GenBank/DDBJ databases">
        <title>Extensive intraspecific genome diversity in a model arbuscular mycorrhizal fungus.</title>
        <authorList>
            <person name="Chen E.C."/>
            <person name="Morin E."/>
            <person name="Beaudet D."/>
            <person name="Noel J."/>
            <person name="Ndikumana S."/>
            <person name="Charron P."/>
            <person name="St-Onge C."/>
            <person name="Giorgi J."/>
            <person name="Grigoriev I.V."/>
            <person name="Roux C."/>
            <person name="Martin F.M."/>
            <person name="Corradi N."/>
        </authorList>
    </citation>
    <scope>NUCLEOTIDE SEQUENCE [LARGE SCALE GENOMIC DNA]</scope>
    <source>
        <strain evidence="1 3">A5</strain>
    </source>
</reference>